<dbReference type="VEuPathDB" id="FungiDB:EYZ11_000177"/>
<organism evidence="1 2">
    <name type="scientific">Aspergillus tanneri</name>
    <dbReference type="NCBI Taxonomy" id="1220188"/>
    <lineage>
        <taxon>Eukaryota</taxon>
        <taxon>Fungi</taxon>
        <taxon>Dikarya</taxon>
        <taxon>Ascomycota</taxon>
        <taxon>Pezizomycotina</taxon>
        <taxon>Eurotiomycetes</taxon>
        <taxon>Eurotiomycetidae</taxon>
        <taxon>Eurotiales</taxon>
        <taxon>Aspergillaceae</taxon>
        <taxon>Aspergillus</taxon>
        <taxon>Aspergillus subgen. Circumdati</taxon>
    </lineage>
</organism>
<sequence length="27" mass="3294">MYFRPRGEGRYKVLEPDFSYEPLADRT</sequence>
<keyword evidence="2" id="KW-1185">Reference proteome</keyword>
<comment type="caution">
    <text evidence="1">The sequence shown here is derived from an EMBL/GenBank/DDBJ whole genome shotgun (WGS) entry which is preliminary data.</text>
</comment>
<dbReference type="EMBL" id="SOSA01000003">
    <property type="protein sequence ID" value="THD00284.1"/>
    <property type="molecule type" value="Genomic_DNA"/>
</dbReference>
<name>A0A4S3JY30_9EURO</name>
<accession>A0A4S3JY30</accession>
<reference evidence="1 2" key="1">
    <citation type="submission" date="2019-03" db="EMBL/GenBank/DDBJ databases">
        <title>The genome sequence of a newly discovered highly antifungal drug resistant Aspergillus species, Aspergillus tanneri NIH 1004.</title>
        <authorList>
            <person name="Mounaud S."/>
            <person name="Singh I."/>
            <person name="Joardar V."/>
            <person name="Pakala S."/>
            <person name="Pakala S."/>
            <person name="Venepally P."/>
            <person name="Hoover J."/>
            <person name="Nierman W."/>
            <person name="Chung J."/>
            <person name="Losada L."/>
        </authorList>
    </citation>
    <scope>NUCLEOTIDE SEQUENCE [LARGE SCALE GENOMIC DNA]</scope>
    <source>
        <strain evidence="1 2">NIH1004</strain>
    </source>
</reference>
<evidence type="ECO:0000313" key="2">
    <source>
        <dbReference type="Proteomes" id="UP000308092"/>
    </source>
</evidence>
<evidence type="ECO:0000313" key="1">
    <source>
        <dbReference type="EMBL" id="THD00284.1"/>
    </source>
</evidence>
<gene>
    <name evidence="1" type="ORF">EYZ11_000177</name>
</gene>
<dbReference type="AlphaFoldDB" id="A0A4S3JY30"/>
<protein>
    <submittedName>
        <fullName evidence="1">Uncharacterized protein</fullName>
    </submittedName>
</protein>
<proteinExistence type="predicted"/>
<dbReference type="Proteomes" id="UP000308092">
    <property type="component" value="Unassembled WGS sequence"/>
</dbReference>